<keyword evidence="1" id="KW-1133">Transmembrane helix</keyword>
<evidence type="ECO:0000256" key="1">
    <source>
        <dbReference type="SAM" id="Phobius"/>
    </source>
</evidence>
<reference evidence="2 3" key="1">
    <citation type="submission" date="2014-03" db="EMBL/GenBank/DDBJ databases">
        <title>Genomics of Bifidobacteria.</title>
        <authorList>
            <person name="Ventura M."/>
            <person name="Milani C."/>
            <person name="Lugli G.A."/>
        </authorList>
    </citation>
    <scope>NUCLEOTIDE SEQUENCE [LARGE SCALE GENOMIC DNA]</scope>
    <source>
        <strain evidence="2 3">LMG 11597</strain>
    </source>
</reference>
<keyword evidence="1" id="KW-0812">Transmembrane</keyword>
<dbReference type="Proteomes" id="UP000029055">
    <property type="component" value="Unassembled WGS sequence"/>
</dbReference>
<sequence length="80" mass="8689">MKTNTLHYLLIVPVAALILAPLLPFVNGPGSLFGVPVILFWVGGWAVATAAFLYVLYSKEIELDDEDSPIVESQTEGRNS</sequence>
<organism evidence="2 3">
    <name type="scientific">Bifidobacterium subtile</name>
    <dbReference type="NCBI Taxonomy" id="77635"/>
    <lineage>
        <taxon>Bacteria</taxon>
        <taxon>Bacillati</taxon>
        <taxon>Actinomycetota</taxon>
        <taxon>Actinomycetes</taxon>
        <taxon>Bifidobacteriales</taxon>
        <taxon>Bifidobacteriaceae</taxon>
        <taxon>Bifidobacterium</taxon>
    </lineage>
</organism>
<evidence type="ECO:0000313" key="2">
    <source>
        <dbReference type="EMBL" id="KFJ02976.1"/>
    </source>
</evidence>
<protein>
    <recommendedName>
        <fullName evidence="4">Permease</fullName>
    </recommendedName>
</protein>
<comment type="caution">
    <text evidence="2">The sequence shown here is derived from an EMBL/GenBank/DDBJ whole genome shotgun (WGS) entry which is preliminary data.</text>
</comment>
<feature type="transmembrane region" description="Helical" evidence="1">
    <location>
        <begin position="7"/>
        <end position="26"/>
    </location>
</feature>
<evidence type="ECO:0008006" key="4">
    <source>
        <dbReference type="Google" id="ProtNLM"/>
    </source>
</evidence>
<gene>
    <name evidence="2" type="ORF">BISU_0902</name>
</gene>
<dbReference type="OrthoDB" id="4314184at2"/>
<keyword evidence="3" id="KW-1185">Reference proteome</keyword>
<feature type="transmembrane region" description="Helical" evidence="1">
    <location>
        <begin position="38"/>
        <end position="57"/>
    </location>
</feature>
<evidence type="ECO:0000313" key="3">
    <source>
        <dbReference type="Proteomes" id="UP000029055"/>
    </source>
</evidence>
<proteinExistence type="predicted"/>
<dbReference type="RefSeq" id="WP_024462946.1">
    <property type="nucleotide sequence ID" value="NZ_CP062939.1"/>
</dbReference>
<dbReference type="STRING" id="77635.BISU_0902"/>
<name>A0A087E5C5_9BIFI</name>
<dbReference type="AlphaFoldDB" id="A0A087E5C5"/>
<accession>A0A087E5C5</accession>
<keyword evidence="1" id="KW-0472">Membrane</keyword>
<dbReference type="EMBL" id="JGZR01000007">
    <property type="protein sequence ID" value="KFJ02976.1"/>
    <property type="molecule type" value="Genomic_DNA"/>
</dbReference>